<sequence length="196" mass="21423">MNELDTRAERFLESIRAEGEAACAAIREETERAINTQLDETRKTENARVERTLRFETERAKTRANRDLSAARMAARATLAAQRQKIADETFSKAREQLAAFVAGKDYAAWLQKEAASLAETLGENAKITARAADLPLLKNVELPAGTVLEADDSITLGGLKGANPAKGVAADDTLEARLEAQHDWFLENAGLEINI</sequence>
<dbReference type="OrthoDB" id="1862548at2"/>
<dbReference type="GO" id="GO:0033178">
    <property type="term" value="C:proton-transporting two-sector ATPase complex, catalytic domain"/>
    <property type="evidence" value="ECO:0007669"/>
    <property type="project" value="InterPro"/>
</dbReference>
<name>A0A1T4XPE4_9FIRM</name>
<evidence type="ECO:0000256" key="2">
    <source>
        <dbReference type="ARBA" id="ARBA00022448"/>
    </source>
</evidence>
<keyword evidence="5" id="KW-1185">Reference proteome</keyword>
<dbReference type="AlphaFoldDB" id="A0A1T4XPE4"/>
<accession>A0A1T4XPE4</accession>
<dbReference type="InterPro" id="IPR038495">
    <property type="entry name" value="ATPase_E_C"/>
</dbReference>
<reference evidence="4 5" key="1">
    <citation type="submission" date="2017-02" db="EMBL/GenBank/DDBJ databases">
        <authorList>
            <person name="Peterson S.W."/>
        </authorList>
    </citation>
    <scope>NUCLEOTIDE SEQUENCE [LARGE SCALE GENOMIC DNA]</scope>
    <source>
        <strain evidence="4 5">ATCC 27749</strain>
    </source>
</reference>
<dbReference type="Gene3D" id="3.30.2320.30">
    <property type="entry name" value="ATP synthase, E subunit, C-terminal"/>
    <property type="match status" value="1"/>
</dbReference>
<dbReference type="STRING" id="745368.SAMN02745178_02134"/>
<dbReference type="SUPFAM" id="SSF160527">
    <property type="entry name" value="V-type ATPase subunit E-like"/>
    <property type="match status" value="1"/>
</dbReference>
<comment type="similarity">
    <text evidence="1">Belongs to the V-ATPase E subunit family.</text>
</comment>
<evidence type="ECO:0000256" key="1">
    <source>
        <dbReference type="ARBA" id="ARBA00005901"/>
    </source>
</evidence>
<dbReference type="GeneID" id="93338583"/>
<gene>
    <name evidence="4" type="ORF">SAMN02745178_02134</name>
</gene>
<evidence type="ECO:0000313" key="5">
    <source>
        <dbReference type="Proteomes" id="UP000190286"/>
    </source>
</evidence>
<keyword evidence="3" id="KW-0406">Ion transport</keyword>
<dbReference type="InterPro" id="IPR002842">
    <property type="entry name" value="ATPase_V1_Esu"/>
</dbReference>
<protein>
    <submittedName>
        <fullName evidence="4">H+-ATPase subunit E/Vma4</fullName>
    </submittedName>
</protein>
<dbReference type="GO" id="GO:0046961">
    <property type="term" value="F:proton-transporting ATPase activity, rotational mechanism"/>
    <property type="evidence" value="ECO:0007669"/>
    <property type="project" value="InterPro"/>
</dbReference>
<dbReference type="RefSeq" id="WP_078785001.1">
    <property type="nucleotide sequence ID" value="NZ_FUYF01000013.1"/>
</dbReference>
<dbReference type="Pfam" id="PF01991">
    <property type="entry name" value="vATP-synt_E"/>
    <property type="match status" value="1"/>
</dbReference>
<dbReference type="EMBL" id="FUYF01000013">
    <property type="protein sequence ID" value="SKA91444.1"/>
    <property type="molecule type" value="Genomic_DNA"/>
</dbReference>
<proteinExistence type="inferred from homology"/>
<evidence type="ECO:0000313" key="4">
    <source>
        <dbReference type="EMBL" id="SKA91444.1"/>
    </source>
</evidence>
<keyword evidence="2" id="KW-0813">Transport</keyword>
<evidence type="ECO:0000256" key="3">
    <source>
        <dbReference type="ARBA" id="ARBA00023065"/>
    </source>
</evidence>
<organism evidence="4 5">
    <name type="scientific">Gemmiger formicilis</name>
    <dbReference type="NCBI Taxonomy" id="745368"/>
    <lineage>
        <taxon>Bacteria</taxon>
        <taxon>Bacillati</taxon>
        <taxon>Bacillota</taxon>
        <taxon>Clostridia</taxon>
        <taxon>Eubacteriales</taxon>
        <taxon>Gemmiger</taxon>
    </lineage>
</organism>
<dbReference type="Proteomes" id="UP000190286">
    <property type="component" value="Unassembled WGS sequence"/>
</dbReference>